<keyword evidence="3 5" id="KW-1133">Transmembrane helix</keyword>
<feature type="transmembrane region" description="Helical" evidence="5">
    <location>
        <begin position="141"/>
        <end position="162"/>
    </location>
</feature>
<dbReference type="AlphaFoldDB" id="A0A9P1D0M0"/>
<keyword evidence="4 5" id="KW-0472">Membrane</keyword>
<feature type="transmembrane region" description="Helical" evidence="5">
    <location>
        <begin position="174"/>
        <end position="194"/>
    </location>
</feature>
<dbReference type="OrthoDB" id="1995at2759"/>
<feature type="transmembrane region" description="Helical" evidence="5">
    <location>
        <begin position="88"/>
        <end position="108"/>
    </location>
</feature>
<sequence length="285" mass="29601">MESTRLTTVKAVSAGALFIVALSGAALSKCVANFSPKIVRVSNALAGGILLAVTLVHMLADASDQMEEPGVAMAVFLSGNKSAEAFPLGYVLLGIGFLTILSVEVFLLEKESEAHVMEDSGSENESNADEQPRAVLPGKSLTAGMSALVGLCLHSFIAGTATGAADDMSEFSEVLIAVIAHKLFAAFSAGSLLLDTVSVRAWWTLLILLSLMTPLGIGLGTFLASSFEGAGAAALICFAAGSLLCVAVYHMLLPSLILGKGNWKKRSFLASFFGFCSMSLLAVWS</sequence>
<feature type="transmembrane region" description="Helical" evidence="5">
    <location>
        <begin position="268"/>
        <end position="284"/>
    </location>
</feature>
<comment type="caution">
    <text evidence="6">The sequence shown here is derived from an EMBL/GenBank/DDBJ whole genome shotgun (WGS) entry which is preliminary data.</text>
</comment>
<evidence type="ECO:0000256" key="3">
    <source>
        <dbReference type="ARBA" id="ARBA00022989"/>
    </source>
</evidence>
<feature type="transmembrane region" description="Helical" evidence="5">
    <location>
        <begin position="201"/>
        <end position="224"/>
    </location>
</feature>
<name>A0A9P1D0M0_9DINO</name>
<reference evidence="7" key="2">
    <citation type="submission" date="2024-04" db="EMBL/GenBank/DDBJ databases">
        <authorList>
            <person name="Chen Y."/>
            <person name="Shah S."/>
            <person name="Dougan E. K."/>
            <person name="Thang M."/>
            <person name="Chan C."/>
        </authorList>
    </citation>
    <scope>NUCLEOTIDE SEQUENCE [LARGE SCALE GENOMIC DNA]</scope>
</reference>
<protein>
    <submittedName>
        <fullName evidence="8">Cell surface glycoprotein 1</fullName>
    </submittedName>
</protein>
<feature type="transmembrane region" description="Helical" evidence="5">
    <location>
        <begin position="44"/>
        <end position="60"/>
    </location>
</feature>
<comment type="subcellular location">
    <subcellularLocation>
        <location evidence="1">Membrane</location>
        <topology evidence="1">Multi-pass membrane protein</topology>
    </subcellularLocation>
</comment>
<proteinExistence type="predicted"/>
<accession>A0A9P1D0M0</accession>
<dbReference type="PANTHER" id="PTHR11040:SF44">
    <property type="entry name" value="PROTEIN ZNTC-RELATED"/>
    <property type="match status" value="1"/>
</dbReference>
<reference evidence="6" key="1">
    <citation type="submission" date="2022-10" db="EMBL/GenBank/DDBJ databases">
        <authorList>
            <person name="Chen Y."/>
            <person name="Dougan E. K."/>
            <person name="Chan C."/>
            <person name="Rhodes N."/>
            <person name="Thang M."/>
        </authorList>
    </citation>
    <scope>NUCLEOTIDE SEQUENCE</scope>
</reference>
<dbReference type="GO" id="GO:0005385">
    <property type="term" value="F:zinc ion transmembrane transporter activity"/>
    <property type="evidence" value="ECO:0007669"/>
    <property type="project" value="TreeGrafter"/>
</dbReference>
<evidence type="ECO:0000256" key="5">
    <source>
        <dbReference type="SAM" id="Phobius"/>
    </source>
</evidence>
<keyword evidence="2 5" id="KW-0812">Transmembrane</keyword>
<gene>
    <name evidence="6" type="ORF">C1SCF055_LOCUS27160</name>
</gene>
<evidence type="ECO:0000256" key="4">
    <source>
        <dbReference type="ARBA" id="ARBA00023136"/>
    </source>
</evidence>
<dbReference type="GO" id="GO:0016020">
    <property type="term" value="C:membrane"/>
    <property type="evidence" value="ECO:0007669"/>
    <property type="project" value="UniProtKB-SubCell"/>
</dbReference>
<dbReference type="InterPro" id="IPR003689">
    <property type="entry name" value="ZIP"/>
</dbReference>
<dbReference type="EMBL" id="CAMXCT020002887">
    <property type="protein sequence ID" value="CAL1154460.1"/>
    <property type="molecule type" value="Genomic_DNA"/>
</dbReference>
<dbReference type="Pfam" id="PF02535">
    <property type="entry name" value="Zip"/>
    <property type="match status" value="1"/>
</dbReference>
<evidence type="ECO:0000256" key="2">
    <source>
        <dbReference type="ARBA" id="ARBA00022692"/>
    </source>
</evidence>
<dbReference type="EMBL" id="CAMXCT030002887">
    <property type="protein sequence ID" value="CAL4788397.1"/>
    <property type="molecule type" value="Genomic_DNA"/>
</dbReference>
<feature type="transmembrane region" description="Helical" evidence="5">
    <location>
        <begin position="12"/>
        <end position="32"/>
    </location>
</feature>
<organism evidence="6">
    <name type="scientific">Cladocopium goreaui</name>
    <dbReference type="NCBI Taxonomy" id="2562237"/>
    <lineage>
        <taxon>Eukaryota</taxon>
        <taxon>Sar</taxon>
        <taxon>Alveolata</taxon>
        <taxon>Dinophyceae</taxon>
        <taxon>Suessiales</taxon>
        <taxon>Symbiodiniaceae</taxon>
        <taxon>Cladocopium</taxon>
    </lineage>
</organism>
<dbReference type="EMBL" id="CAMXCT010002887">
    <property type="protein sequence ID" value="CAI4001085.1"/>
    <property type="molecule type" value="Genomic_DNA"/>
</dbReference>
<keyword evidence="9" id="KW-1185">Reference proteome</keyword>
<evidence type="ECO:0000313" key="7">
    <source>
        <dbReference type="EMBL" id="CAL1154460.1"/>
    </source>
</evidence>
<evidence type="ECO:0000313" key="8">
    <source>
        <dbReference type="EMBL" id="CAL4788397.1"/>
    </source>
</evidence>
<dbReference type="Proteomes" id="UP001152797">
    <property type="component" value="Unassembled WGS sequence"/>
</dbReference>
<feature type="transmembrane region" description="Helical" evidence="5">
    <location>
        <begin position="230"/>
        <end position="256"/>
    </location>
</feature>
<dbReference type="PANTHER" id="PTHR11040">
    <property type="entry name" value="ZINC/IRON TRANSPORTER"/>
    <property type="match status" value="1"/>
</dbReference>
<evidence type="ECO:0000313" key="9">
    <source>
        <dbReference type="Proteomes" id="UP001152797"/>
    </source>
</evidence>
<evidence type="ECO:0000313" key="6">
    <source>
        <dbReference type="EMBL" id="CAI4001085.1"/>
    </source>
</evidence>
<evidence type="ECO:0000256" key="1">
    <source>
        <dbReference type="ARBA" id="ARBA00004141"/>
    </source>
</evidence>